<gene>
    <name evidence="3" type="ORF">FA13DRAFT_1751836</name>
</gene>
<feature type="compositionally biased region" description="Basic residues" evidence="1">
    <location>
        <begin position="1"/>
        <end position="12"/>
    </location>
</feature>
<sequence>MAKRTSKARGKAATRGAQGTSATVEAGGSTVNQGEARGELGVQTELVGVERGTQTGDLNVGVVDAGTQTKEGGMVESGVQAGVDTTEIGVQAGASFIHHKRAPKRPLAEKVADILPAFKEANISPFDLVVALLDETREEFRAYRTAIYKPSNKKIHSILDTISSSTQGGSEKMTSWMKGEKGASFVSGIVGKEMDEIKPSYTLKGLKDVTPEYIQDADIDNFVKKAPFTVTIVRAAAQTARQAAENTVKSPDLLCNIMMLQLLYQRSNNCLGFAAQFGLFLWATGASRAAIEAAHALGLSVRYQSVLNHLAFLAATCMERTVVVAMGFYMFCYDNINLSTSIHVEQRGSGATPGKVTSGTLGIVYPLPDTINPEDMELQPILKRMRDCPGLNFDKHLRAISHQFLVHLPRRPLPEGHKTEFMPGRVSTTEEASVGGNLQFQKESHIDMLKGDVERLSKYAIPSINDQLTNSHIRSGQIIQASDVNDFERRLMYQLAMGLFHAALNLAWALLQVHKETMHSVGSLAFWIIILEKACLSGPKPDYHTLYATLEQVLEGLLLSAWMEVCTQEDPDLDDKAKKSAGISQKKKSLRKYASSKPTPADLEAKAQTILNDFVAPLPELYSEADDSDSDTENGQTGSIKTSASLCEMSSTSLSLSQQSGMGTLACIEDILPHLAMIYRGAGSNNYAAECLYLVQNLKIIWPINFANIMRDLMIVNPSGIPGHCIATDINMEYTIREIKELIVAKGCENTWDHVGDIAAAIQSLKEIKRKMAKNLKLPHQNKGHSDVDISRLVWRVAERAEKDKLLGYTCNRQGNAKVKVRKDLLDLGAQRLQSASLTTFNLEDEEDELPEMGLEKFPEEEEDGSSSESEGGQSERGSDMEIDE</sequence>
<organism evidence="3 4">
    <name type="scientific">Coprinellus micaceus</name>
    <name type="common">Glistening ink-cap mushroom</name>
    <name type="synonym">Coprinus micaceus</name>
    <dbReference type="NCBI Taxonomy" id="71717"/>
    <lineage>
        <taxon>Eukaryota</taxon>
        <taxon>Fungi</taxon>
        <taxon>Dikarya</taxon>
        <taxon>Basidiomycota</taxon>
        <taxon>Agaricomycotina</taxon>
        <taxon>Agaricomycetes</taxon>
        <taxon>Agaricomycetidae</taxon>
        <taxon>Agaricales</taxon>
        <taxon>Agaricineae</taxon>
        <taxon>Psathyrellaceae</taxon>
        <taxon>Coprinellus</taxon>
    </lineage>
</organism>
<proteinExistence type="predicted"/>
<evidence type="ECO:0000259" key="2">
    <source>
        <dbReference type="Pfam" id="PF20231"/>
    </source>
</evidence>
<dbReference type="Proteomes" id="UP000298030">
    <property type="component" value="Unassembled WGS sequence"/>
</dbReference>
<feature type="domain" description="DUF6589" evidence="2">
    <location>
        <begin position="393"/>
        <end position="785"/>
    </location>
</feature>
<accession>A0A4Y7TVV1</accession>
<feature type="region of interest" description="Disordered" evidence="1">
    <location>
        <begin position="840"/>
        <end position="885"/>
    </location>
</feature>
<protein>
    <recommendedName>
        <fullName evidence="2">DUF6589 domain-containing protein</fullName>
    </recommendedName>
</protein>
<dbReference type="EMBL" id="QPFP01000003">
    <property type="protein sequence ID" value="TEB38018.1"/>
    <property type="molecule type" value="Genomic_DNA"/>
</dbReference>
<dbReference type="InterPro" id="IPR046496">
    <property type="entry name" value="DUF6589"/>
</dbReference>
<evidence type="ECO:0000313" key="3">
    <source>
        <dbReference type="EMBL" id="TEB38018.1"/>
    </source>
</evidence>
<evidence type="ECO:0000313" key="4">
    <source>
        <dbReference type="Proteomes" id="UP000298030"/>
    </source>
</evidence>
<feature type="region of interest" description="Disordered" evidence="1">
    <location>
        <begin position="1"/>
        <end position="38"/>
    </location>
</feature>
<keyword evidence="4" id="KW-1185">Reference proteome</keyword>
<dbReference type="AlphaFoldDB" id="A0A4Y7TVV1"/>
<dbReference type="Pfam" id="PF20231">
    <property type="entry name" value="DUF6589"/>
    <property type="match status" value="1"/>
</dbReference>
<feature type="compositionally biased region" description="Polar residues" evidence="1">
    <location>
        <begin position="17"/>
        <end position="33"/>
    </location>
</feature>
<comment type="caution">
    <text evidence="3">The sequence shown here is derived from an EMBL/GenBank/DDBJ whole genome shotgun (WGS) entry which is preliminary data.</text>
</comment>
<name>A0A4Y7TVV1_COPMI</name>
<evidence type="ECO:0000256" key="1">
    <source>
        <dbReference type="SAM" id="MobiDB-lite"/>
    </source>
</evidence>
<reference evidence="3 4" key="1">
    <citation type="journal article" date="2019" name="Nat. Ecol. Evol.">
        <title>Megaphylogeny resolves global patterns of mushroom evolution.</title>
        <authorList>
            <person name="Varga T."/>
            <person name="Krizsan K."/>
            <person name="Foldi C."/>
            <person name="Dima B."/>
            <person name="Sanchez-Garcia M."/>
            <person name="Sanchez-Ramirez S."/>
            <person name="Szollosi G.J."/>
            <person name="Szarkandi J.G."/>
            <person name="Papp V."/>
            <person name="Albert L."/>
            <person name="Andreopoulos W."/>
            <person name="Angelini C."/>
            <person name="Antonin V."/>
            <person name="Barry K.W."/>
            <person name="Bougher N.L."/>
            <person name="Buchanan P."/>
            <person name="Buyck B."/>
            <person name="Bense V."/>
            <person name="Catcheside P."/>
            <person name="Chovatia M."/>
            <person name="Cooper J."/>
            <person name="Damon W."/>
            <person name="Desjardin D."/>
            <person name="Finy P."/>
            <person name="Geml J."/>
            <person name="Haridas S."/>
            <person name="Hughes K."/>
            <person name="Justo A."/>
            <person name="Karasinski D."/>
            <person name="Kautmanova I."/>
            <person name="Kiss B."/>
            <person name="Kocsube S."/>
            <person name="Kotiranta H."/>
            <person name="LaButti K.M."/>
            <person name="Lechner B.E."/>
            <person name="Liimatainen K."/>
            <person name="Lipzen A."/>
            <person name="Lukacs Z."/>
            <person name="Mihaltcheva S."/>
            <person name="Morgado L.N."/>
            <person name="Niskanen T."/>
            <person name="Noordeloos M.E."/>
            <person name="Ohm R.A."/>
            <person name="Ortiz-Santana B."/>
            <person name="Ovrebo C."/>
            <person name="Racz N."/>
            <person name="Riley R."/>
            <person name="Savchenko A."/>
            <person name="Shiryaev A."/>
            <person name="Soop K."/>
            <person name="Spirin V."/>
            <person name="Szebenyi C."/>
            <person name="Tomsovsky M."/>
            <person name="Tulloss R.E."/>
            <person name="Uehling J."/>
            <person name="Grigoriev I.V."/>
            <person name="Vagvolgyi C."/>
            <person name="Papp T."/>
            <person name="Martin F.M."/>
            <person name="Miettinen O."/>
            <person name="Hibbett D.S."/>
            <person name="Nagy L.G."/>
        </authorList>
    </citation>
    <scope>NUCLEOTIDE SEQUENCE [LARGE SCALE GENOMIC DNA]</scope>
    <source>
        <strain evidence="3 4">FP101781</strain>
    </source>
</reference>
<dbReference type="OrthoDB" id="3040861at2759"/>